<dbReference type="InterPro" id="IPR013649">
    <property type="entry name" value="Integrin_alpha_Ig-like_1"/>
</dbReference>
<dbReference type="InterPro" id="IPR048285">
    <property type="entry name" value="Integrin_alpha_Ig-like_2"/>
</dbReference>
<dbReference type="GO" id="GO:0001525">
    <property type="term" value="P:angiogenesis"/>
    <property type="evidence" value="ECO:0007669"/>
    <property type="project" value="TreeGrafter"/>
</dbReference>
<dbReference type="RefSeq" id="XP_030396875.1">
    <property type="nucleotide sequence ID" value="XM_030541015.1"/>
</dbReference>
<evidence type="ECO:0000256" key="9">
    <source>
        <dbReference type="ARBA" id="ARBA00022989"/>
    </source>
</evidence>
<dbReference type="GO" id="GO:0046872">
    <property type="term" value="F:metal ion binding"/>
    <property type="evidence" value="ECO:0007669"/>
    <property type="project" value="UniProtKB-KW"/>
</dbReference>
<dbReference type="GO" id="GO:0033627">
    <property type="term" value="P:cell adhesion mediated by integrin"/>
    <property type="evidence" value="ECO:0007669"/>
    <property type="project" value="TreeGrafter"/>
</dbReference>
<comment type="similarity">
    <text evidence="2 16">Belongs to the integrin alpha chain family.</text>
</comment>
<keyword evidence="14" id="KW-0325">Glycoprotein</keyword>
<keyword evidence="12" id="KW-1015">Disulfide bond</keyword>
<keyword evidence="4" id="KW-0479">Metal-binding</keyword>
<keyword evidence="10 16" id="KW-0401">Integrin</keyword>
<evidence type="ECO:0000313" key="20">
    <source>
        <dbReference type="Ensembl" id="ENSGEVP00005006421.1"/>
    </source>
</evidence>
<dbReference type="AlphaFoldDB" id="A0A8C4XYS0"/>
<feature type="domain" description="Integrin alpha first immunoglubulin-like" evidence="17">
    <location>
        <begin position="427"/>
        <end position="575"/>
    </location>
</feature>
<feature type="chain" id="PRO_5034275350" evidence="16">
    <location>
        <begin position="35"/>
        <end position="1000"/>
    </location>
</feature>
<keyword evidence="6" id="KW-0677">Repeat</keyword>
<dbReference type="Proteomes" id="UP000694390">
    <property type="component" value="Chromosome 23"/>
</dbReference>
<dbReference type="Pfam" id="PF08441">
    <property type="entry name" value="Integrin_A_Ig_1"/>
    <property type="match status" value="1"/>
</dbReference>
<keyword evidence="13 16" id="KW-0675">Receptor</keyword>
<dbReference type="Gene3D" id="2.60.40.1510">
    <property type="entry name" value="ntegrin, alpha v. Chain A, domain 3"/>
    <property type="match status" value="1"/>
</dbReference>
<dbReference type="InterPro" id="IPR013517">
    <property type="entry name" value="FG-GAP"/>
</dbReference>
<dbReference type="Pfam" id="PF01839">
    <property type="entry name" value="FG-GAP"/>
    <property type="match status" value="1"/>
</dbReference>
<feature type="repeat" description="FG-GAP" evidence="15">
    <location>
        <begin position="313"/>
        <end position="378"/>
    </location>
</feature>
<evidence type="ECO:0000256" key="1">
    <source>
        <dbReference type="ARBA" id="ARBA00004479"/>
    </source>
</evidence>
<keyword evidence="21" id="KW-1185">Reference proteome</keyword>
<dbReference type="InterPro" id="IPR000413">
    <property type="entry name" value="Integrin_alpha"/>
</dbReference>
<evidence type="ECO:0000256" key="6">
    <source>
        <dbReference type="ARBA" id="ARBA00022737"/>
    </source>
</evidence>
<name>A0A8C4XYS0_9SAUR</name>
<dbReference type="Pfam" id="PF20806">
    <property type="entry name" value="Integrin_A_Ig_3"/>
    <property type="match status" value="1"/>
</dbReference>
<dbReference type="PROSITE" id="PS51470">
    <property type="entry name" value="FG_GAP"/>
    <property type="match status" value="3"/>
</dbReference>
<reference evidence="20" key="1">
    <citation type="submission" date="2019-06" db="EMBL/GenBank/DDBJ databases">
        <title>G10K-VGP Goodes thornscrub tortoise genome, primary haplotype.</title>
        <authorList>
            <person name="Murphy B."/>
            <person name="Edwards T."/>
            <person name="Rhie A."/>
            <person name="Koren S."/>
            <person name="Phillippy A."/>
            <person name="Fedrigo O."/>
            <person name="Haase B."/>
            <person name="Mountcastle J."/>
            <person name="Lewin H."/>
            <person name="Damas J."/>
            <person name="Howe K."/>
            <person name="Formenti G."/>
            <person name="Myers G."/>
            <person name="Durbin R."/>
            <person name="Jarvis E.D."/>
        </authorList>
    </citation>
    <scope>NUCLEOTIDE SEQUENCE [LARGE SCALE GENOMIC DNA]</scope>
</reference>
<keyword evidence="8 16" id="KW-0130">Cell adhesion</keyword>
<dbReference type="SUPFAM" id="SSF69318">
    <property type="entry name" value="Integrin alpha N-terminal domain"/>
    <property type="match status" value="1"/>
</dbReference>
<proteinExistence type="inferred from homology"/>
<dbReference type="PROSITE" id="PS00242">
    <property type="entry name" value="INTEGRIN_ALPHA"/>
    <property type="match status" value="1"/>
</dbReference>
<dbReference type="GeneID" id="115638920"/>
<dbReference type="Gene3D" id="1.20.5.930">
    <property type="entry name" value="Bicelle-embedded integrin alpha(iib) transmembrane segment"/>
    <property type="match status" value="1"/>
</dbReference>
<dbReference type="SMART" id="SM00191">
    <property type="entry name" value="Int_alpha"/>
    <property type="match status" value="4"/>
</dbReference>
<evidence type="ECO:0000259" key="18">
    <source>
        <dbReference type="Pfam" id="PF20805"/>
    </source>
</evidence>
<dbReference type="InterPro" id="IPR013519">
    <property type="entry name" value="Int_alpha_beta-p"/>
</dbReference>
<feature type="domain" description="Integrin alpha third immunoglobulin-like" evidence="19">
    <location>
        <begin position="723"/>
        <end position="934"/>
    </location>
</feature>
<evidence type="ECO:0000256" key="10">
    <source>
        <dbReference type="ARBA" id="ARBA00023037"/>
    </source>
</evidence>
<evidence type="ECO:0000256" key="16">
    <source>
        <dbReference type="RuleBase" id="RU003762"/>
    </source>
</evidence>
<protein>
    <submittedName>
        <fullName evidence="20">Integrin subunit alpha 2b</fullName>
    </submittedName>
</protein>
<dbReference type="FunFam" id="2.60.40.1460:FF:000001">
    <property type="entry name" value="Integrin, alpha V"/>
    <property type="match status" value="1"/>
</dbReference>
<evidence type="ECO:0000256" key="3">
    <source>
        <dbReference type="ARBA" id="ARBA00022692"/>
    </source>
</evidence>
<feature type="repeat" description="FG-GAP" evidence="15">
    <location>
        <begin position="380"/>
        <end position="442"/>
    </location>
</feature>
<evidence type="ECO:0000256" key="8">
    <source>
        <dbReference type="ARBA" id="ARBA00022889"/>
    </source>
</evidence>
<evidence type="ECO:0000313" key="21">
    <source>
        <dbReference type="Proteomes" id="UP000694390"/>
    </source>
</evidence>
<dbReference type="PANTHER" id="PTHR23220:SF73">
    <property type="entry name" value="INTEGRIN ALPHA-IIB"/>
    <property type="match status" value="1"/>
</dbReference>
<dbReference type="InterPro" id="IPR028994">
    <property type="entry name" value="Integrin_alpha_N"/>
</dbReference>
<evidence type="ECO:0000256" key="13">
    <source>
        <dbReference type="ARBA" id="ARBA00023170"/>
    </source>
</evidence>
<evidence type="ECO:0000256" key="2">
    <source>
        <dbReference type="ARBA" id="ARBA00008054"/>
    </source>
</evidence>
<keyword evidence="7" id="KW-0106">Calcium</keyword>
<evidence type="ECO:0000256" key="7">
    <source>
        <dbReference type="ARBA" id="ARBA00022837"/>
    </source>
</evidence>
<reference evidence="20" key="3">
    <citation type="submission" date="2025-09" db="UniProtKB">
        <authorList>
            <consortium name="Ensembl"/>
        </authorList>
    </citation>
    <scope>IDENTIFICATION</scope>
</reference>
<sequence length="1000" mass="110042">MAGAQRPWLPLSPLWLWCWVQVLLAPPGPWPAQAFNLHSDRPTIYTGPSHSYFGFAMDFFQGSKGGMSVVVGAPQANTSQPGVVEAGAVYLCPWAPGGTRCSIIEFDPKGDQAETEGFLQLRTYKSHQWFGASVSSWGGNIVACAPLQHWNAFKGEAQATQTPGGTCFVATEGLSRFAEYTPCRCQHMEATYRQRKYANDKRYCEVGFSATITHAGRLVLGAPGGYYFSGLIYSVNLSAVVSHVPGSALLWSVAPEQVTEDMYAEYDDAYRGYSVAVGEFDGDPVTPEYIVGVPNKRTTWGEVEIFSARKSLVLVQSIQSEQVASYFGHTVAVADVNGDGKDDILVGAPLYMESRSDRKLYEVGRVYLYLQRRGPHPYRHPAQTMTGTEVFGRFGTAIAPVGDLDQDGYVDVLVGAFGASKVAVYRAQPVVVASSQLLVPDVLNPEEKTCTVDRTPVSCFPIQLCTGIKGKSLPERIRLAADLQLDRLKPKSGRRVWELQTHQAGWSLELQLSREVPQYCQNVTAYLRDEADFKDKLSPIVVSLALTLAAGPGTEELGPVLYGQTVVQEQTRIVLDCGEDNVCVPELRLAAHTPVAQLFIGAENVVHILADATNAGEGAFEAELRLQLPRDAHYQKATSNVQGLEKLICNLKKENETRVVICELGNPMKSGTKIAVDVALSISNLEDAGDTIEFQLQLWSKNSHSPHSNTERVQIPIKAAALLDLRGNSLPATVVLPVAGWELVEGSRRLEDHGPKVEHVYQLHNQGPGTVSQAELRVEFPNQFQGDFLLYMMEFSTEGRINCSSSTGLNPLGLEGQKPTASPGHNMSYQLVHRRERREADKAEAGPGTLREPTLVNCSSQSCVAVLCKVEMLERDQRAMVTVYSVLWMQSVWKRPHDQFIIQSQAWFNVSAMPYRIQPEVLPSGHTTAHTEVVRVSPDAEKEIPTWWVVLAVLAGLLLLALFICALWKMGFFKRTRPPIDNQEELMSEETGEPCTGRGQ</sequence>
<dbReference type="GO" id="GO:0005178">
    <property type="term" value="F:integrin binding"/>
    <property type="evidence" value="ECO:0007669"/>
    <property type="project" value="TreeGrafter"/>
</dbReference>
<evidence type="ECO:0000256" key="4">
    <source>
        <dbReference type="ARBA" id="ARBA00022723"/>
    </source>
</evidence>
<dbReference type="Pfam" id="PF20805">
    <property type="entry name" value="Integrin_A_Ig_2"/>
    <property type="match status" value="1"/>
</dbReference>
<dbReference type="Gene3D" id="2.60.40.1530">
    <property type="entry name" value="ntegrin, alpha v. Chain A, domain 4"/>
    <property type="match status" value="1"/>
</dbReference>
<dbReference type="InterPro" id="IPR018184">
    <property type="entry name" value="Integrin_alpha_C_CS"/>
</dbReference>
<reference evidence="20" key="2">
    <citation type="submission" date="2025-08" db="UniProtKB">
        <authorList>
            <consortium name="Ensembl"/>
        </authorList>
    </citation>
    <scope>IDENTIFICATION</scope>
</reference>
<dbReference type="Ensembl" id="ENSGEVT00005006710.1">
    <property type="protein sequence ID" value="ENSGEVP00005006421.1"/>
    <property type="gene ID" value="ENSGEVG00005004398.1"/>
</dbReference>
<dbReference type="GO" id="GO:0098609">
    <property type="term" value="P:cell-cell adhesion"/>
    <property type="evidence" value="ECO:0007669"/>
    <property type="project" value="TreeGrafter"/>
</dbReference>
<feature type="domain" description="Integrin alpha second immunoglobulin-like" evidence="18">
    <location>
        <begin position="577"/>
        <end position="717"/>
    </location>
</feature>
<dbReference type="Gene3D" id="2.130.10.130">
    <property type="entry name" value="Integrin alpha, N-terminal"/>
    <property type="match status" value="1"/>
</dbReference>
<dbReference type="InterPro" id="IPR048286">
    <property type="entry name" value="Integrin_alpha_Ig-like_3"/>
</dbReference>
<feature type="signal peptide" evidence="16">
    <location>
        <begin position="1"/>
        <end position="34"/>
    </location>
</feature>
<feature type="repeat" description="FG-GAP" evidence="15">
    <location>
        <begin position="39"/>
        <end position="101"/>
    </location>
</feature>
<keyword evidence="11 16" id="KW-0472">Membrane</keyword>
<organism evidence="20 21">
    <name type="scientific">Gopherus evgoodei</name>
    <name type="common">Goodes thornscrub tortoise</name>
    <dbReference type="NCBI Taxonomy" id="1825980"/>
    <lineage>
        <taxon>Eukaryota</taxon>
        <taxon>Metazoa</taxon>
        <taxon>Chordata</taxon>
        <taxon>Craniata</taxon>
        <taxon>Vertebrata</taxon>
        <taxon>Euteleostomi</taxon>
        <taxon>Archelosauria</taxon>
        <taxon>Testudinata</taxon>
        <taxon>Testudines</taxon>
        <taxon>Cryptodira</taxon>
        <taxon>Durocryptodira</taxon>
        <taxon>Testudinoidea</taxon>
        <taxon>Testudinidae</taxon>
        <taxon>Gopherus</taxon>
    </lineage>
</organism>
<evidence type="ECO:0000259" key="17">
    <source>
        <dbReference type="Pfam" id="PF08441"/>
    </source>
</evidence>
<dbReference type="GO" id="GO:0007160">
    <property type="term" value="P:cell-matrix adhesion"/>
    <property type="evidence" value="ECO:0007669"/>
    <property type="project" value="TreeGrafter"/>
</dbReference>
<dbReference type="GeneTree" id="ENSGT00940000160724"/>
<keyword evidence="5 16" id="KW-0732">Signal</keyword>
<evidence type="ECO:0000256" key="14">
    <source>
        <dbReference type="ARBA" id="ARBA00023180"/>
    </source>
</evidence>
<evidence type="ECO:0000256" key="12">
    <source>
        <dbReference type="ARBA" id="ARBA00023157"/>
    </source>
</evidence>
<evidence type="ECO:0000256" key="15">
    <source>
        <dbReference type="PROSITE-ProRule" id="PRU00803"/>
    </source>
</evidence>
<dbReference type="GO" id="GO:0008305">
    <property type="term" value="C:integrin complex"/>
    <property type="evidence" value="ECO:0007669"/>
    <property type="project" value="InterPro"/>
</dbReference>
<comment type="subcellular location">
    <subcellularLocation>
        <location evidence="1 16">Membrane</location>
        <topology evidence="1 16">Single-pass type I membrane protein</topology>
    </subcellularLocation>
</comment>
<dbReference type="CTD" id="3674"/>
<dbReference type="GO" id="GO:0009897">
    <property type="term" value="C:external side of plasma membrane"/>
    <property type="evidence" value="ECO:0007669"/>
    <property type="project" value="TreeGrafter"/>
</dbReference>
<keyword evidence="3 16" id="KW-0812">Transmembrane</keyword>
<evidence type="ECO:0000259" key="19">
    <source>
        <dbReference type="Pfam" id="PF20806"/>
    </source>
</evidence>
<gene>
    <name evidence="20" type="primary">ITGA2B</name>
</gene>
<dbReference type="FunFam" id="1.20.5.930:FF:000001">
    <property type="entry name" value="Integrin subunit alpha V"/>
    <property type="match status" value="1"/>
</dbReference>
<feature type="transmembrane region" description="Helical" evidence="16">
    <location>
        <begin position="947"/>
        <end position="968"/>
    </location>
</feature>
<dbReference type="PRINTS" id="PR01185">
    <property type="entry name" value="INTEGRINA"/>
</dbReference>
<dbReference type="InterPro" id="IPR032695">
    <property type="entry name" value="Integrin_dom_sf"/>
</dbReference>
<dbReference type="OrthoDB" id="5317514at2759"/>
<evidence type="ECO:0000256" key="11">
    <source>
        <dbReference type="ARBA" id="ARBA00023136"/>
    </source>
</evidence>
<dbReference type="SUPFAM" id="SSF69179">
    <property type="entry name" value="Integrin domains"/>
    <property type="match status" value="3"/>
</dbReference>
<evidence type="ECO:0000256" key="5">
    <source>
        <dbReference type="ARBA" id="ARBA00022729"/>
    </source>
</evidence>
<accession>A0A8C4XYS0</accession>
<dbReference type="PANTHER" id="PTHR23220">
    <property type="entry name" value="INTEGRIN ALPHA"/>
    <property type="match status" value="1"/>
</dbReference>
<dbReference type="GO" id="GO:0007229">
    <property type="term" value="P:integrin-mediated signaling pathway"/>
    <property type="evidence" value="ECO:0007669"/>
    <property type="project" value="UniProtKB-KW"/>
</dbReference>
<keyword evidence="9 16" id="KW-1133">Transmembrane helix</keyword>